<dbReference type="Proteomes" id="UP000235388">
    <property type="component" value="Unassembled WGS sequence"/>
</dbReference>
<dbReference type="PANTHER" id="PTHR40129:SF2">
    <property type="entry name" value="KETOPANTOATE REDUCTASE N-TERMINAL DOMAIN-CONTAINING PROTEIN"/>
    <property type="match status" value="1"/>
</dbReference>
<dbReference type="InterPro" id="IPR036291">
    <property type="entry name" value="NAD(P)-bd_dom_sf"/>
</dbReference>
<organism evidence="2 3">
    <name type="scientific">Puccinia coronata f. sp. avenae</name>
    <dbReference type="NCBI Taxonomy" id="200324"/>
    <lineage>
        <taxon>Eukaryota</taxon>
        <taxon>Fungi</taxon>
        <taxon>Dikarya</taxon>
        <taxon>Basidiomycota</taxon>
        <taxon>Pucciniomycotina</taxon>
        <taxon>Pucciniomycetes</taxon>
        <taxon>Pucciniales</taxon>
        <taxon>Pucciniaceae</taxon>
        <taxon>Puccinia</taxon>
    </lineage>
</organism>
<keyword evidence="3" id="KW-1185">Reference proteome</keyword>
<dbReference type="AlphaFoldDB" id="A0A2N5S7C1"/>
<feature type="region of interest" description="Disordered" evidence="1">
    <location>
        <begin position="1"/>
        <end position="25"/>
    </location>
</feature>
<evidence type="ECO:0000313" key="3">
    <source>
        <dbReference type="Proteomes" id="UP000235388"/>
    </source>
</evidence>
<reference evidence="2 3" key="1">
    <citation type="submission" date="2017-11" db="EMBL/GenBank/DDBJ databases">
        <title>De novo assembly and phasing of dikaryotic genomes from two isolates of Puccinia coronata f. sp. avenae, the causal agent of oat crown rust.</title>
        <authorList>
            <person name="Miller M.E."/>
            <person name="Zhang Y."/>
            <person name="Omidvar V."/>
            <person name="Sperschneider J."/>
            <person name="Schwessinger B."/>
            <person name="Raley C."/>
            <person name="Palmer J.M."/>
            <person name="Garnica D."/>
            <person name="Upadhyaya N."/>
            <person name="Rathjen J."/>
            <person name="Taylor J.M."/>
            <person name="Park R.F."/>
            <person name="Dodds P.N."/>
            <person name="Hirsch C.D."/>
            <person name="Kianian S.F."/>
            <person name="Figueroa M."/>
        </authorList>
    </citation>
    <scope>NUCLEOTIDE SEQUENCE [LARGE SCALE GENOMIC DNA]</scope>
    <source>
        <strain evidence="2">12NC29</strain>
    </source>
</reference>
<comment type="caution">
    <text evidence="2">The sequence shown here is derived from an EMBL/GenBank/DDBJ whole genome shotgun (WGS) entry which is preliminary data.</text>
</comment>
<name>A0A2N5S7C1_9BASI</name>
<gene>
    <name evidence="2" type="ORF">PCANC_23966</name>
</gene>
<protein>
    <submittedName>
        <fullName evidence="2">Uncharacterized protein</fullName>
    </submittedName>
</protein>
<evidence type="ECO:0000313" key="2">
    <source>
        <dbReference type="EMBL" id="PLW09141.1"/>
    </source>
</evidence>
<dbReference type="OrthoDB" id="674948at2759"/>
<dbReference type="Gene3D" id="3.40.50.720">
    <property type="entry name" value="NAD(P)-binding Rossmann-like Domain"/>
    <property type="match status" value="1"/>
</dbReference>
<evidence type="ECO:0000256" key="1">
    <source>
        <dbReference type="SAM" id="MobiDB-lite"/>
    </source>
</evidence>
<dbReference type="STRING" id="200324.A0A2N5S7C1"/>
<dbReference type="PANTHER" id="PTHR40129">
    <property type="entry name" value="KETOPANTOATE REDUCTASE N-TERMINAL DOMAIN-CONTAINING PROTEIN"/>
    <property type="match status" value="1"/>
</dbReference>
<proteinExistence type="predicted"/>
<sequence>MIVVLQDEARPVPAPSTGTPTGDEAEAPLDLLILGAGWTAGFLISCVEERKEPFRYRTTTTSGGGRWGSLKFKFDPTKQGDPESNQFESLPDTRAILVSFPITHPGGSAFLLDSYLRTRHAHFFHSVPFLDVLQLGSSGIFDGGPTLRAEADSKELQQKQMGWIDRHSPYDQENPRASSEDELLGMNGRVGREGSHLRLRTTVLNLSGLWGGARSIRNYVGKVVPTKEALRAKTSVHMIHGLDVARAVLAVLAQFQAAAGQRWILTDMRVYDWWDLAAAWGQAGLANPEPHAPVGPQALWVSQLLDELHVQALPRSPSELGRAIDSREFWRTFNLSPIRARLEHFA</sequence>
<dbReference type="SUPFAM" id="SSF51735">
    <property type="entry name" value="NAD(P)-binding Rossmann-fold domains"/>
    <property type="match status" value="1"/>
</dbReference>
<dbReference type="EMBL" id="PGCJ01001121">
    <property type="protein sequence ID" value="PLW09141.1"/>
    <property type="molecule type" value="Genomic_DNA"/>
</dbReference>
<accession>A0A2N5S7C1</accession>